<keyword evidence="2" id="KW-1185">Reference proteome</keyword>
<accession>A0ABQ5C4Z0</accession>
<gene>
    <name evidence="1" type="ORF">Tco_0892122</name>
</gene>
<name>A0ABQ5C4Z0_9ASTR</name>
<dbReference type="EMBL" id="BQNB010013948">
    <property type="protein sequence ID" value="GJT22185.1"/>
    <property type="molecule type" value="Genomic_DNA"/>
</dbReference>
<sequence>MEAYIAPMEPTQVNKITSSYEICSDPHDTEYCLENPKQDFVEYASSCTDEAGEIRTQQPKEPEKTLEDEFKDLHLNLSVLEVLAHALMYNAILDKYMESLELGKNRSAFIQGKMPKKIEDP</sequence>
<dbReference type="Proteomes" id="UP001151760">
    <property type="component" value="Unassembled WGS sequence"/>
</dbReference>
<reference evidence="1" key="1">
    <citation type="journal article" date="2022" name="Int. J. Mol. Sci.">
        <title>Draft Genome of Tanacetum Coccineum: Genomic Comparison of Closely Related Tanacetum-Family Plants.</title>
        <authorList>
            <person name="Yamashiro T."/>
            <person name="Shiraishi A."/>
            <person name="Nakayama K."/>
            <person name="Satake H."/>
        </authorList>
    </citation>
    <scope>NUCLEOTIDE SEQUENCE</scope>
</reference>
<organism evidence="1 2">
    <name type="scientific">Tanacetum coccineum</name>
    <dbReference type="NCBI Taxonomy" id="301880"/>
    <lineage>
        <taxon>Eukaryota</taxon>
        <taxon>Viridiplantae</taxon>
        <taxon>Streptophyta</taxon>
        <taxon>Embryophyta</taxon>
        <taxon>Tracheophyta</taxon>
        <taxon>Spermatophyta</taxon>
        <taxon>Magnoliopsida</taxon>
        <taxon>eudicotyledons</taxon>
        <taxon>Gunneridae</taxon>
        <taxon>Pentapetalae</taxon>
        <taxon>asterids</taxon>
        <taxon>campanulids</taxon>
        <taxon>Asterales</taxon>
        <taxon>Asteraceae</taxon>
        <taxon>Asteroideae</taxon>
        <taxon>Anthemideae</taxon>
        <taxon>Anthemidinae</taxon>
        <taxon>Tanacetum</taxon>
    </lineage>
</organism>
<reference evidence="1" key="2">
    <citation type="submission" date="2022-01" db="EMBL/GenBank/DDBJ databases">
        <authorList>
            <person name="Yamashiro T."/>
            <person name="Shiraishi A."/>
            <person name="Satake H."/>
            <person name="Nakayama K."/>
        </authorList>
    </citation>
    <scope>NUCLEOTIDE SEQUENCE</scope>
</reference>
<protein>
    <submittedName>
        <fullName evidence="1">Uncharacterized protein</fullName>
    </submittedName>
</protein>
<proteinExistence type="predicted"/>
<evidence type="ECO:0000313" key="2">
    <source>
        <dbReference type="Proteomes" id="UP001151760"/>
    </source>
</evidence>
<comment type="caution">
    <text evidence="1">The sequence shown here is derived from an EMBL/GenBank/DDBJ whole genome shotgun (WGS) entry which is preliminary data.</text>
</comment>
<evidence type="ECO:0000313" key="1">
    <source>
        <dbReference type="EMBL" id="GJT22185.1"/>
    </source>
</evidence>